<feature type="non-terminal residue" evidence="2">
    <location>
        <position position="240"/>
    </location>
</feature>
<feature type="compositionally biased region" description="Low complexity" evidence="1">
    <location>
        <begin position="221"/>
        <end position="230"/>
    </location>
</feature>
<feature type="region of interest" description="Disordered" evidence="1">
    <location>
        <begin position="112"/>
        <end position="142"/>
    </location>
</feature>
<dbReference type="Proteomes" id="UP000654075">
    <property type="component" value="Unassembled WGS sequence"/>
</dbReference>
<evidence type="ECO:0000256" key="1">
    <source>
        <dbReference type="SAM" id="MobiDB-lite"/>
    </source>
</evidence>
<feature type="compositionally biased region" description="Basic and acidic residues" evidence="1">
    <location>
        <begin position="195"/>
        <end position="204"/>
    </location>
</feature>
<feature type="compositionally biased region" description="Gly residues" evidence="1">
    <location>
        <begin position="132"/>
        <end position="141"/>
    </location>
</feature>
<sequence length="240" mass="24041">MDWGLDGLEVDEDAFGGGPSLDGELGSFNSQALFGQGPKAAVAPQFGQAPCFTEGLNATSGLGAPSCDATLGPLQPAPETAPEWIKRQVDAPPLFGSSFAAKLDGLAAFAKGPAAPGRETGRASRSRSPSRTGGGGVGILGGQSLEEGQWHTLQLDLPAASSATGSTAPGASQVGAGCQGEALPATQRHFGVGDAPRRTEYKPAEEEEGRPPSAPAPAPARPALNALNAGLRHGWGSAAP</sequence>
<organism evidence="2 3">
    <name type="scientific">Polarella glacialis</name>
    <name type="common">Dinoflagellate</name>
    <dbReference type="NCBI Taxonomy" id="89957"/>
    <lineage>
        <taxon>Eukaryota</taxon>
        <taxon>Sar</taxon>
        <taxon>Alveolata</taxon>
        <taxon>Dinophyceae</taxon>
        <taxon>Suessiales</taxon>
        <taxon>Suessiaceae</taxon>
        <taxon>Polarella</taxon>
    </lineage>
</organism>
<keyword evidence="3" id="KW-1185">Reference proteome</keyword>
<name>A0A813G169_POLGL</name>
<evidence type="ECO:0000313" key="2">
    <source>
        <dbReference type="EMBL" id="CAE8620187.1"/>
    </source>
</evidence>
<feature type="compositionally biased region" description="Low complexity" evidence="1">
    <location>
        <begin position="160"/>
        <end position="172"/>
    </location>
</feature>
<gene>
    <name evidence="2" type="ORF">PGLA1383_LOCUS37753</name>
</gene>
<feature type="region of interest" description="Disordered" evidence="1">
    <location>
        <begin position="160"/>
        <end position="240"/>
    </location>
</feature>
<dbReference type="AlphaFoldDB" id="A0A813G169"/>
<feature type="region of interest" description="Disordered" evidence="1">
    <location>
        <begin position="1"/>
        <end position="22"/>
    </location>
</feature>
<reference evidence="2" key="1">
    <citation type="submission" date="2021-02" db="EMBL/GenBank/DDBJ databases">
        <authorList>
            <person name="Dougan E. K."/>
            <person name="Rhodes N."/>
            <person name="Thang M."/>
            <person name="Chan C."/>
        </authorList>
    </citation>
    <scope>NUCLEOTIDE SEQUENCE</scope>
</reference>
<accession>A0A813G169</accession>
<dbReference type="EMBL" id="CAJNNV010027379">
    <property type="protein sequence ID" value="CAE8620187.1"/>
    <property type="molecule type" value="Genomic_DNA"/>
</dbReference>
<comment type="caution">
    <text evidence="2">The sequence shown here is derived from an EMBL/GenBank/DDBJ whole genome shotgun (WGS) entry which is preliminary data.</text>
</comment>
<evidence type="ECO:0000313" key="3">
    <source>
        <dbReference type="Proteomes" id="UP000654075"/>
    </source>
</evidence>
<proteinExistence type="predicted"/>
<protein>
    <submittedName>
        <fullName evidence="2">Uncharacterized protein</fullName>
    </submittedName>
</protein>